<evidence type="ECO:0000313" key="1">
    <source>
        <dbReference type="EMBL" id="KYC46402.1"/>
    </source>
</evidence>
<dbReference type="Gene3D" id="3.10.20.30">
    <property type="match status" value="1"/>
</dbReference>
<protein>
    <recommendedName>
        <fullName evidence="3">ThiS family protein</fullName>
    </recommendedName>
</protein>
<sequence length="88" mass="10098">MIKVKLYAEYRDMLGKNEIDVPCEQMTFKEIIEYISSNYKKEFLNAAIQNGKINEYMLAMVDDKMIMSIEETIKSGEILKILATAHGG</sequence>
<dbReference type="InterPro" id="IPR003749">
    <property type="entry name" value="ThiS/MoaD-like"/>
</dbReference>
<accession>A0A150INH7</accession>
<dbReference type="AlphaFoldDB" id="A0A150INH7"/>
<dbReference type="EMBL" id="LNGC01000208">
    <property type="protein sequence ID" value="KYC46402.1"/>
    <property type="molecule type" value="Genomic_DNA"/>
</dbReference>
<dbReference type="SUPFAM" id="SSF54285">
    <property type="entry name" value="MoaD/ThiS"/>
    <property type="match status" value="1"/>
</dbReference>
<evidence type="ECO:0000313" key="2">
    <source>
        <dbReference type="Proteomes" id="UP000075398"/>
    </source>
</evidence>
<comment type="caution">
    <text evidence="1">The sequence shown here is derived from an EMBL/GenBank/DDBJ whole genome shotgun (WGS) entry which is preliminary data.</text>
</comment>
<proteinExistence type="predicted"/>
<organism evidence="1 2">
    <name type="scientific">Candidatus Methanofastidiosum methylothiophilum</name>
    <dbReference type="NCBI Taxonomy" id="1705564"/>
    <lineage>
        <taxon>Archaea</taxon>
        <taxon>Methanobacteriati</taxon>
        <taxon>Methanobacteriota</taxon>
        <taxon>Stenosarchaea group</taxon>
        <taxon>Candidatus Methanofastidiosia</taxon>
        <taxon>Candidatus Methanofastidiosales</taxon>
        <taxon>Candidatus Methanofastidiosaceae</taxon>
        <taxon>Candidatus Methanofastidiosum</taxon>
    </lineage>
</organism>
<dbReference type="InterPro" id="IPR016155">
    <property type="entry name" value="Mopterin_synth/thiamin_S_b"/>
</dbReference>
<evidence type="ECO:0008006" key="3">
    <source>
        <dbReference type="Google" id="ProtNLM"/>
    </source>
</evidence>
<gene>
    <name evidence="1" type="ORF">AMQ22_02150</name>
</gene>
<dbReference type="Pfam" id="PF02597">
    <property type="entry name" value="ThiS"/>
    <property type="match status" value="1"/>
</dbReference>
<reference evidence="1 2" key="1">
    <citation type="journal article" date="2016" name="ISME J.">
        <title>Chasing the elusive Euryarchaeota class WSA2: genomes reveal a uniquely fastidious methyl-reducing methanogen.</title>
        <authorList>
            <person name="Nobu M.K."/>
            <person name="Narihiro T."/>
            <person name="Kuroda K."/>
            <person name="Mei R."/>
            <person name="Liu W.T."/>
        </authorList>
    </citation>
    <scope>NUCLEOTIDE SEQUENCE [LARGE SCALE GENOMIC DNA]</scope>
    <source>
        <strain evidence="1">U1lsi0528_Bin055</strain>
    </source>
</reference>
<dbReference type="Proteomes" id="UP000075398">
    <property type="component" value="Unassembled WGS sequence"/>
</dbReference>
<dbReference type="InterPro" id="IPR012675">
    <property type="entry name" value="Beta-grasp_dom_sf"/>
</dbReference>
<name>A0A150INH7_9EURY</name>
<dbReference type="STRING" id="1705564.APG08_00322"/>